<proteinExistence type="predicted"/>
<evidence type="ECO:0000313" key="1">
    <source>
        <dbReference type="EMBL" id="AIY32316.1"/>
    </source>
</evidence>
<name>A0A0C4UQU3_9CAUD</name>
<protein>
    <recommendedName>
        <fullName evidence="3">Regulatory protein GemA</fullName>
    </recommendedName>
</protein>
<keyword evidence="2" id="KW-1185">Reference proteome</keyword>
<accession>A0A0C4UQU3</accession>
<dbReference type="Proteomes" id="UP000032404">
    <property type="component" value="Segment"/>
</dbReference>
<dbReference type="OrthoDB" id="9495at10239"/>
<dbReference type="Pfam" id="PF06252">
    <property type="entry name" value="GemA"/>
    <property type="match status" value="1"/>
</dbReference>
<dbReference type="GeneID" id="24724644"/>
<dbReference type="EMBL" id="KP010268">
    <property type="protein sequence ID" value="AIY32316.1"/>
    <property type="molecule type" value="Genomic_DNA"/>
</dbReference>
<evidence type="ECO:0008006" key="3">
    <source>
        <dbReference type="Google" id="ProtNLM"/>
    </source>
</evidence>
<dbReference type="InterPro" id="IPR009363">
    <property type="entry name" value="Phage_Mu_Gp16"/>
</dbReference>
<organism evidence="1 2">
    <name type="scientific">Shigella phage SfMu</name>
    <dbReference type="NCBI Taxonomy" id="1567022"/>
    <lineage>
        <taxon>Viruses</taxon>
        <taxon>Duplodnaviria</taxon>
        <taxon>Heunggongvirae</taxon>
        <taxon>Uroviricota</taxon>
        <taxon>Caudoviricetes</taxon>
        <taxon>Muvirus</taxon>
        <taxon>Muvirus SfMu</taxon>
    </lineage>
</organism>
<dbReference type="RefSeq" id="YP_009152203.1">
    <property type="nucleotide sequence ID" value="NC_027382.1"/>
</dbReference>
<sequence>MNRTSLIKLIHVARRELQLDDDTYRAFLMQKTGKISCRELTVTQLEQVLDAMKERGFKKLNKHPRRRFKGHVTPREKVYKVWQQMAEDGFITDGGDVALDKYVQRLTAKRNGGQGVSTLAWCHGDTLLIVLETLKQWHIRCIREAFSRHGLPLPVSPSGRELRGYDAMTAAYAHARKTRRMAQ</sequence>
<reference evidence="1 2" key="1">
    <citation type="journal article" date="2015" name="PLoS ONE">
        <title>Identification and Molecular Characterisation of a Novel Mu-Like Bacteriophage, SfMu, of Shigella flexneri.</title>
        <authorList>
            <person name="Jakhetia R."/>
            <person name="Verma N."/>
        </authorList>
    </citation>
    <scope>NUCLEOTIDE SEQUENCE [LARGE SCALE GENOMIC DNA]</scope>
</reference>
<gene>
    <name evidence="1" type="ORF">SfMu_17</name>
</gene>
<dbReference type="KEGG" id="vg:24724644"/>
<evidence type="ECO:0000313" key="2">
    <source>
        <dbReference type="Proteomes" id="UP000032404"/>
    </source>
</evidence>